<name>A0ABN9UNU2_9DINO</name>
<dbReference type="Pfam" id="PF13499">
    <property type="entry name" value="EF-hand_7"/>
    <property type="match status" value="3"/>
</dbReference>
<dbReference type="PROSITE" id="PS00018">
    <property type="entry name" value="EF_HAND_1"/>
    <property type="match status" value="5"/>
</dbReference>
<evidence type="ECO:0000256" key="2">
    <source>
        <dbReference type="ARBA" id="ARBA00022837"/>
    </source>
</evidence>
<protein>
    <recommendedName>
        <fullName evidence="4">EF-hand domain-containing protein</fullName>
    </recommendedName>
</protein>
<reference evidence="5" key="1">
    <citation type="submission" date="2023-10" db="EMBL/GenBank/DDBJ databases">
        <authorList>
            <person name="Chen Y."/>
            <person name="Shah S."/>
            <person name="Dougan E. K."/>
            <person name="Thang M."/>
            <person name="Chan C."/>
        </authorList>
    </citation>
    <scope>NUCLEOTIDE SEQUENCE [LARGE SCALE GENOMIC DNA]</scope>
</reference>
<feature type="domain" description="EF-hand" evidence="4">
    <location>
        <begin position="522"/>
        <end position="557"/>
    </location>
</feature>
<keyword evidence="2" id="KW-0106">Calcium</keyword>
<feature type="domain" description="EF-hand" evidence="4">
    <location>
        <begin position="312"/>
        <end position="347"/>
    </location>
</feature>
<dbReference type="EMBL" id="CAUYUJ010016073">
    <property type="protein sequence ID" value="CAK0861584.1"/>
    <property type="molecule type" value="Genomic_DNA"/>
</dbReference>
<gene>
    <name evidence="5" type="ORF">PCOR1329_LOCUS50210</name>
</gene>
<dbReference type="Pfam" id="PF13202">
    <property type="entry name" value="EF-hand_5"/>
    <property type="match status" value="1"/>
</dbReference>
<comment type="caution">
    <text evidence="5">The sequence shown here is derived from an EMBL/GenBank/DDBJ whole genome shotgun (WGS) entry which is preliminary data.</text>
</comment>
<feature type="domain" description="EF-hand" evidence="4">
    <location>
        <begin position="785"/>
        <end position="820"/>
    </location>
</feature>
<evidence type="ECO:0000256" key="3">
    <source>
        <dbReference type="SAM" id="MobiDB-lite"/>
    </source>
</evidence>
<feature type="domain" description="EF-hand" evidence="4">
    <location>
        <begin position="348"/>
        <end position="383"/>
    </location>
</feature>
<proteinExistence type="predicted"/>
<keyword evidence="1" id="KW-0677">Repeat</keyword>
<feature type="domain" description="EF-hand" evidence="4">
    <location>
        <begin position="640"/>
        <end position="675"/>
    </location>
</feature>
<feature type="region of interest" description="Disordered" evidence="3">
    <location>
        <begin position="1"/>
        <end position="56"/>
    </location>
</feature>
<accession>A0ABN9UNU2</accession>
<dbReference type="SMART" id="SM00054">
    <property type="entry name" value="EFh"/>
    <property type="match status" value="7"/>
</dbReference>
<dbReference type="CDD" id="cd00051">
    <property type="entry name" value="EFh"/>
    <property type="match status" value="2"/>
</dbReference>
<feature type="compositionally biased region" description="Low complexity" evidence="3">
    <location>
        <begin position="171"/>
        <end position="180"/>
    </location>
</feature>
<dbReference type="InterPro" id="IPR018247">
    <property type="entry name" value="EF_Hand_1_Ca_BS"/>
</dbReference>
<dbReference type="InterPro" id="IPR002048">
    <property type="entry name" value="EF_hand_dom"/>
</dbReference>
<feature type="region of interest" description="Disordered" evidence="3">
    <location>
        <begin position="78"/>
        <end position="199"/>
    </location>
</feature>
<evidence type="ECO:0000259" key="4">
    <source>
        <dbReference type="PROSITE" id="PS50222"/>
    </source>
</evidence>
<evidence type="ECO:0000313" key="5">
    <source>
        <dbReference type="EMBL" id="CAK0861584.1"/>
    </source>
</evidence>
<dbReference type="Gene3D" id="1.10.238.10">
    <property type="entry name" value="EF-hand"/>
    <property type="match status" value="4"/>
</dbReference>
<dbReference type="InterPro" id="IPR050145">
    <property type="entry name" value="Centrin_CML-like"/>
</dbReference>
<keyword evidence="6" id="KW-1185">Reference proteome</keyword>
<dbReference type="PANTHER" id="PTHR23050">
    <property type="entry name" value="CALCIUM BINDING PROTEIN"/>
    <property type="match status" value="1"/>
</dbReference>
<organism evidence="5 6">
    <name type="scientific">Prorocentrum cordatum</name>
    <dbReference type="NCBI Taxonomy" id="2364126"/>
    <lineage>
        <taxon>Eukaryota</taxon>
        <taxon>Sar</taxon>
        <taxon>Alveolata</taxon>
        <taxon>Dinophyceae</taxon>
        <taxon>Prorocentrales</taxon>
        <taxon>Prorocentraceae</taxon>
        <taxon>Prorocentrum</taxon>
    </lineage>
</organism>
<dbReference type="SUPFAM" id="SSF47473">
    <property type="entry name" value="EF-hand"/>
    <property type="match status" value="2"/>
</dbReference>
<sequence length="1010" mass="111906">MAQRQQRAQSAGGTSGQARLARPQVDSRAPMAEGGGPGALEAPRPATEVPLGEKEQCWMSATLSSVREVKDRRKFDILNDGMTLPPGALRGGQGSTRMTMPPNAASDPSPSRSGTGKPLAFPVTAPTGTEASGGVSLHSAPPAPSSPTHGSKDRPRPSAVGVTFQAEAMSRRSSAASAHSGSDHGRRHSSGSSGSEEEELGLKAYRVPSRAGAAKGQLINKRAIRERAMSRLVTQAHGLDEVEVARVRSAFWRFRAPLASEVHKDDLPRVLSHLGYTKLDQEVIDSIGAEVCVYSALDLMELCSFVERFAKYEVDEMRKMFKRFDEDGSGEISTDELRKFMSALGFTPLRSSIAEALAAVDEDGSGSLNFEETVHLLEVYKSTEGFTQPEVQALYDAFMAETRAQFPESEGHRPMPKESTIGIAAAKYIRGSGEADATGWTLPARRLAHVLLRHFGPSSLDVATRLGSEVVHGGGLSFAGATSIKPESVEHRLSDESAAGACQCQPLSFQEVLLWARRLREITFADWRGKFERYDQDGSGSIDREELQQVVQNLGYTVHKDVVEEYLEQADEDWEGAAKDGQLDYDEFVNFMLILRDHEGFSAAEQREIENVFTKFDTNHSGEIEVMELNSIFQYLGSVIRIEEVNKLLLKVDFNGSGSLDLREFRRLMRLHREDELSELREAFDLHAREAAESTTQRQSLAAISSGKVITQHEASEILSAMGYPDSLVDLSEGGVTKMASAPTRMASTANAVTLLTFDDVISMLNHRREVRVKEQRCCAGFTEHELKDLKIVFDRYDTDGSGVLSGKEVAPLLEQLGLSTGTVQDRERVLNEIDKARAMAVAAGVSDIGERGSGTMNFWELVQLLRLLYSHVDSQVLERENRAIEETQFKRAEVDDFREIFVDWLEKHRQFLAETRAIHQNQRLSHPRWVNSRPQEDHHDADALDGDAIRRLISSLSLRMDSAQRGQLEQKIRDFKNGGSIVFPDFLRLMRWMLDTDFAGLTQALHRDR</sequence>
<evidence type="ECO:0000313" key="6">
    <source>
        <dbReference type="Proteomes" id="UP001189429"/>
    </source>
</evidence>
<dbReference type="Proteomes" id="UP001189429">
    <property type="component" value="Unassembled WGS sequence"/>
</dbReference>
<feature type="domain" description="EF-hand" evidence="4">
    <location>
        <begin position="604"/>
        <end position="639"/>
    </location>
</feature>
<dbReference type="InterPro" id="IPR011992">
    <property type="entry name" value="EF-hand-dom_pair"/>
</dbReference>
<evidence type="ECO:0000256" key="1">
    <source>
        <dbReference type="ARBA" id="ARBA00022737"/>
    </source>
</evidence>
<dbReference type="PROSITE" id="PS50222">
    <property type="entry name" value="EF_HAND_2"/>
    <property type="match status" value="6"/>
</dbReference>